<keyword evidence="2" id="KW-1185">Reference proteome</keyword>
<proteinExistence type="predicted"/>
<dbReference type="EMBL" id="BGPR01000400">
    <property type="protein sequence ID" value="GBM18228.1"/>
    <property type="molecule type" value="Genomic_DNA"/>
</dbReference>
<name>A0A4Y2DQZ4_ARAVE</name>
<dbReference type="GO" id="GO:0003676">
    <property type="term" value="F:nucleic acid binding"/>
    <property type="evidence" value="ECO:0007669"/>
    <property type="project" value="InterPro"/>
</dbReference>
<evidence type="ECO:0000313" key="1">
    <source>
        <dbReference type="EMBL" id="GBM18228.1"/>
    </source>
</evidence>
<comment type="caution">
    <text evidence="1">The sequence shown here is derived from an EMBL/GenBank/DDBJ whole genome shotgun (WGS) entry which is preliminary data.</text>
</comment>
<accession>A0A4Y2DQZ4</accession>
<gene>
    <name evidence="1" type="ORF">AVEN_39000_1</name>
</gene>
<sequence>MLQLLSSLVTSMRPQEAEFQCLLFPEGFMRRIPAVCVMLTSANRRVRLTWCRGHRDWSTDKWATVLIIDESRFSLTPDSRRAFIWREPGTLYLPSNVREIDHYGSGRLMVWAVIMLDGRTPFHVFKRGTVTGVRYGDEILESYVRLFRDAVGSDFILMDNNEGAT</sequence>
<dbReference type="InterPro" id="IPR036397">
    <property type="entry name" value="RNaseH_sf"/>
</dbReference>
<protein>
    <submittedName>
        <fullName evidence="1">Uncharacterized protein</fullName>
    </submittedName>
</protein>
<organism evidence="1 2">
    <name type="scientific">Araneus ventricosus</name>
    <name type="common">Orbweaver spider</name>
    <name type="synonym">Epeira ventricosa</name>
    <dbReference type="NCBI Taxonomy" id="182803"/>
    <lineage>
        <taxon>Eukaryota</taxon>
        <taxon>Metazoa</taxon>
        <taxon>Ecdysozoa</taxon>
        <taxon>Arthropoda</taxon>
        <taxon>Chelicerata</taxon>
        <taxon>Arachnida</taxon>
        <taxon>Araneae</taxon>
        <taxon>Araneomorphae</taxon>
        <taxon>Entelegynae</taxon>
        <taxon>Araneoidea</taxon>
        <taxon>Araneidae</taxon>
        <taxon>Araneus</taxon>
    </lineage>
</organism>
<reference evidence="1 2" key="1">
    <citation type="journal article" date="2019" name="Sci. Rep.">
        <title>Orb-weaving spider Araneus ventricosus genome elucidates the spidroin gene catalogue.</title>
        <authorList>
            <person name="Kono N."/>
            <person name="Nakamura H."/>
            <person name="Ohtoshi R."/>
            <person name="Moran D.A.P."/>
            <person name="Shinohara A."/>
            <person name="Yoshida Y."/>
            <person name="Fujiwara M."/>
            <person name="Mori M."/>
            <person name="Tomita M."/>
            <person name="Arakawa K."/>
        </authorList>
    </citation>
    <scope>NUCLEOTIDE SEQUENCE [LARGE SCALE GENOMIC DNA]</scope>
</reference>
<evidence type="ECO:0000313" key="2">
    <source>
        <dbReference type="Proteomes" id="UP000499080"/>
    </source>
</evidence>
<dbReference type="Proteomes" id="UP000499080">
    <property type="component" value="Unassembled WGS sequence"/>
</dbReference>
<dbReference type="OrthoDB" id="6085162at2759"/>
<dbReference type="Gene3D" id="3.30.420.10">
    <property type="entry name" value="Ribonuclease H-like superfamily/Ribonuclease H"/>
    <property type="match status" value="1"/>
</dbReference>
<dbReference type="AlphaFoldDB" id="A0A4Y2DQZ4"/>